<reference evidence="3" key="1">
    <citation type="journal article" date="2019" name="Int. J. Syst. Evol. Microbiol.">
        <title>The Global Catalogue of Microorganisms (GCM) 10K type strain sequencing project: providing services to taxonomists for standard genome sequencing and annotation.</title>
        <authorList>
            <consortium name="The Broad Institute Genomics Platform"/>
            <consortium name="The Broad Institute Genome Sequencing Center for Infectious Disease"/>
            <person name="Wu L."/>
            <person name="Ma J."/>
        </authorList>
    </citation>
    <scope>NUCLEOTIDE SEQUENCE [LARGE SCALE GENOMIC DNA]</scope>
    <source>
        <strain evidence="3">CCM 8702</strain>
    </source>
</reference>
<dbReference type="CDD" id="cd01741">
    <property type="entry name" value="GATase1_1"/>
    <property type="match status" value="1"/>
</dbReference>
<dbReference type="InterPro" id="IPR017926">
    <property type="entry name" value="GATASE"/>
</dbReference>
<keyword evidence="3" id="KW-1185">Reference proteome</keyword>
<dbReference type="Pfam" id="PF00117">
    <property type="entry name" value="GATase"/>
    <property type="match status" value="1"/>
</dbReference>
<organism evidence="2 3">
    <name type="scientific">Saccharibacillus endophyticus</name>
    <dbReference type="NCBI Taxonomy" id="2060666"/>
    <lineage>
        <taxon>Bacteria</taxon>
        <taxon>Bacillati</taxon>
        <taxon>Bacillota</taxon>
        <taxon>Bacilli</taxon>
        <taxon>Bacillales</taxon>
        <taxon>Paenibacillaceae</taxon>
        <taxon>Saccharibacillus</taxon>
    </lineage>
</organism>
<protein>
    <submittedName>
        <fullName evidence="2">Amidotransferase</fullName>
    </submittedName>
</protein>
<dbReference type="Proteomes" id="UP000605427">
    <property type="component" value="Unassembled WGS sequence"/>
</dbReference>
<evidence type="ECO:0000259" key="1">
    <source>
        <dbReference type="Pfam" id="PF00117"/>
    </source>
</evidence>
<dbReference type="PROSITE" id="PS51273">
    <property type="entry name" value="GATASE_TYPE_1"/>
    <property type="match status" value="1"/>
</dbReference>
<name>A0ABQ1ZXQ7_9BACL</name>
<proteinExistence type="predicted"/>
<dbReference type="SUPFAM" id="SSF52317">
    <property type="entry name" value="Class I glutamine amidotransferase-like"/>
    <property type="match status" value="1"/>
</dbReference>
<gene>
    <name evidence="2" type="ORF">GCM10007362_26040</name>
</gene>
<dbReference type="Gene3D" id="3.40.50.880">
    <property type="match status" value="1"/>
</dbReference>
<dbReference type="InterPro" id="IPR044992">
    <property type="entry name" value="ChyE-like"/>
</dbReference>
<dbReference type="InterPro" id="IPR029062">
    <property type="entry name" value="Class_I_gatase-like"/>
</dbReference>
<evidence type="ECO:0000313" key="3">
    <source>
        <dbReference type="Proteomes" id="UP000605427"/>
    </source>
</evidence>
<dbReference type="PANTHER" id="PTHR42695:SF5">
    <property type="entry name" value="GLUTAMINE AMIDOTRANSFERASE YLR126C-RELATED"/>
    <property type="match status" value="1"/>
</dbReference>
<evidence type="ECO:0000313" key="2">
    <source>
        <dbReference type="EMBL" id="GGH79361.1"/>
    </source>
</evidence>
<dbReference type="RefSeq" id="WP_172244040.1">
    <property type="nucleotide sequence ID" value="NZ_BMDD01000003.1"/>
</dbReference>
<dbReference type="PANTHER" id="PTHR42695">
    <property type="entry name" value="GLUTAMINE AMIDOTRANSFERASE YLR126C-RELATED"/>
    <property type="match status" value="1"/>
</dbReference>
<feature type="domain" description="Glutamine amidotransferase" evidence="1">
    <location>
        <begin position="26"/>
        <end position="179"/>
    </location>
</feature>
<accession>A0ABQ1ZXQ7</accession>
<comment type="caution">
    <text evidence="2">The sequence shown here is derived from an EMBL/GenBank/DDBJ whole genome shotgun (WGS) entry which is preliminary data.</text>
</comment>
<sequence>MNVILLKHFDFDDPAVFTDWAKSEGHRLTILNPTQQQLDPSLLDDTGLLIIGGSPTSAYEDDQYPWLAPEKAFVKNAIDREIKVFGICFGAQMLAGLLGGRAYPHSLKEIGWHTIQRNDEAHPALAALPDSFRSLQWHGDTFDLPPGATLLAGSEYCANQAYAWGDHVLAVQFHLETSSPCIHTMLDVWESDLKPDIPSIQRSADIVQESERTVESFAMLHGILNAFADMSPVQKI</sequence>
<dbReference type="EMBL" id="BMDD01000003">
    <property type="protein sequence ID" value="GGH79361.1"/>
    <property type="molecule type" value="Genomic_DNA"/>
</dbReference>